<dbReference type="STRING" id="927664.SAMN05421780_103247"/>
<protein>
    <recommendedName>
        <fullName evidence="1">GmrSD restriction endonucleases N-terminal domain-containing protein</fullName>
    </recommendedName>
</protein>
<evidence type="ECO:0000259" key="1">
    <source>
        <dbReference type="Pfam" id="PF03235"/>
    </source>
</evidence>
<sequence>MAEKYQDDDSDIEKEEGNEDIVTNIPFNPEDINIKIVPRNIGQLVELLEDNQILIPKYQRLPNLWSPTKKSRFIESLMLDLPIPLFYFDETDDRKWFVVDGLQRMSTLEHFMLGTGEIAKNKGKLKLCNLEFLSQYNEKTWDDLPRDIKRRINSNQVTINLIGKGTPDEVKYTIFSRINQGDIPLKPQEIRTALFQGYKVDFLEKMVSRDNEIGQLFHKVTGNSIKSKRQEDLDFASRFIAFYLQDYTTYEPDMDRFITTGTKLIPEDETEQNKILENFKNALELSFEIFGEDSFRKRVNMKESRKPINKPIFEVLSTVFSKLENKNILLNSREDFRNSFIEFMRSNGKFGAAITTGTATKESVQIRHKEFRDFITKFISIYAKKNNIKKL</sequence>
<evidence type="ECO:0000313" key="2">
    <source>
        <dbReference type="EMBL" id="SFC20118.1"/>
    </source>
</evidence>
<dbReference type="RefSeq" id="WP_091510245.1">
    <property type="nucleotide sequence ID" value="NZ_FOLE01000003.1"/>
</dbReference>
<keyword evidence="3" id="KW-1185">Reference proteome</keyword>
<name>A0A1I1HDS1_9BACT</name>
<dbReference type="EMBL" id="FOLE01000003">
    <property type="protein sequence ID" value="SFC20118.1"/>
    <property type="molecule type" value="Genomic_DNA"/>
</dbReference>
<dbReference type="InterPro" id="IPR004919">
    <property type="entry name" value="GmrSD_N"/>
</dbReference>
<dbReference type="OrthoDB" id="9764212at2"/>
<gene>
    <name evidence="2" type="ORF">SAMN05421780_103247</name>
</gene>
<dbReference type="Pfam" id="PF03235">
    <property type="entry name" value="GmrSD_N"/>
    <property type="match status" value="1"/>
</dbReference>
<dbReference type="Proteomes" id="UP000199514">
    <property type="component" value="Unassembled WGS sequence"/>
</dbReference>
<dbReference type="PANTHER" id="PTHR39639">
    <property type="entry name" value="CHROMOSOME 16, WHOLE GENOME SHOTGUN SEQUENCE"/>
    <property type="match status" value="1"/>
</dbReference>
<accession>A0A1I1HDS1</accession>
<evidence type="ECO:0000313" key="3">
    <source>
        <dbReference type="Proteomes" id="UP000199514"/>
    </source>
</evidence>
<organism evidence="2 3">
    <name type="scientific">Flexibacter flexilis DSM 6793</name>
    <dbReference type="NCBI Taxonomy" id="927664"/>
    <lineage>
        <taxon>Bacteria</taxon>
        <taxon>Pseudomonadati</taxon>
        <taxon>Bacteroidota</taxon>
        <taxon>Cytophagia</taxon>
        <taxon>Cytophagales</taxon>
        <taxon>Flexibacteraceae</taxon>
        <taxon>Flexibacter</taxon>
    </lineage>
</organism>
<proteinExistence type="predicted"/>
<dbReference type="PANTHER" id="PTHR39639:SF1">
    <property type="entry name" value="DUF262 DOMAIN-CONTAINING PROTEIN"/>
    <property type="match status" value="1"/>
</dbReference>
<reference evidence="2 3" key="1">
    <citation type="submission" date="2016-10" db="EMBL/GenBank/DDBJ databases">
        <authorList>
            <person name="de Groot N.N."/>
        </authorList>
    </citation>
    <scope>NUCLEOTIDE SEQUENCE [LARGE SCALE GENOMIC DNA]</scope>
    <source>
        <strain evidence="2 3">DSM 6793</strain>
    </source>
</reference>
<feature type="domain" description="GmrSD restriction endonucleases N-terminal" evidence="1">
    <location>
        <begin position="46"/>
        <end position="195"/>
    </location>
</feature>
<dbReference type="AlphaFoldDB" id="A0A1I1HDS1"/>